<feature type="transmembrane region" description="Helical" evidence="1">
    <location>
        <begin position="1085"/>
        <end position="1103"/>
    </location>
</feature>
<organism evidence="2">
    <name type="scientific">Amphimedon queenslandica</name>
    <name type="common">Sponge</name>
    <dbReference type="NCBI Taxonomy" id="400682"/>
    <lineage>
        <taxon>Eukaryota</taxon>
        <taxon>Metazoa</taxon>
        <taxon>Porifera</taxon>
        <taxon>Demospongiae</taxon>
        <taxon>Heteroscleromorpha</taxon>
        <taxon>Haplosclerida</taxon>
        <taxon>Niphatidae</taxon>
        <taxon>Amphimedon</taxon>
    </lineage>
</organism>
<dbReference type="SMART" id="SM00710">
    <property type="entry name" value="PbH1"/>
    <property type="match status" value="8"/>
</dbReference>
<keyword evidence="1" id="KW-1133">Transmembrane helix</keyword>
<sequence>MTDSLDLQIAEAQDYCYHGKISSLSISIIYLMAYQFQILKGFLFALILSSATSQQEYLVSPNCSIPSSLECHNLSFYTQDSTSFFTNGTTFFFSSGVHTLHQSLVISGVSGLSLIGEGETVNDVGTAAVRITCSKLNVSLFIYDSTNISIHGIAITDCGSNEYINILGFGGQELKPAALIIIETYVISIRDCSIQNNTGLGLLLLNGFNASIQDSSITNNKVNGNAFIYYTNPRKCLTTSESQIYQLIVSDSNFSFGVGADFGSGLTILIDHDCTYRVDVELIRVKSYNNNGQIGGNILIHTSNIEYYSILVDSVESYGGIGGGMAISISYDSVLRGTCPCDYPPPTQVTRPLEIRNSVFYKNVAVFGAGLIVQTQPSDFVVVAQEIYIHSCHFYDNIGYAGSGLYITQVELSSSNNPLSFSLVNLNISRNILVNSGPSCAMFLYGIRIANVRDLVVFGNNDTGLLLYNSLVMFDGSILIHSNTANEGAGMALYGNSIMVINNGTYMSFYNNRAREIGGGIYIKSRSPFLEVCRIQIAYLTSMTLPASQISFVNNTAGIAGSAIYGGILEECQNLLSTSVPNIPSSQLYEVININEQDGLSVISSDAVSLCFCDNGLPNCTNQVKYKSFEAYPGDDINVALVAVGQTQGLTQGLISISSSVDTQRYVIETPSNCSNINHTVLLFNDTNDPTNVTVSVGIIDTQQPLVPPLQILAVVITVLPCPPGFSLSLDTGVCICSTELEQDSVTCNISTNTLERTGNQWIGYQESEECIIIYNDCPFNYCNNSRIAFNISSPNAQCVNNRSGLLCGGCDKGLSLMLGYSQCGKCTNDYLSLIIPFAAAGIALVILLLALNLTVSVGTINGLVFYANIIKINETYLFPDGPIPILSQFISWLNLDLGISACFFDGMDTYSNMWLQFAFPFYIWTIIGAIICACHFSNRLSKLIGSNVVPVLATLLLLSYTKLISTILLILDLVVIKCGLNISYHWSLDPNLAYFSKLHSILFLFALLVLSCLVFPYVLLILLNPLIGGKLSRFTCCKFCSQLKPFFDAYFGPLKDSYRWWVGVLLLARIVLLGISFSNQSNTFTLTISLSAVLIAVEASVGGMYQHQFLNILEIWFLLLIVLHSTIANNSYGYIGGIVITTLAFVTFIGIISYHVYQKNSKVLLKLWRKIKEPKRLRESTMSEALISNENDVVNKDHVTRSVVDTNRRESLLFHMASDNYDNRPIN</sequence>
<dbReference type="EnsemblMetazoa" id="Aqu2.1.33905_001">
    <property type="protein sequence ID" value="Aqu2.1.33905_001"/>
    <property type="gene ID" value="Aqu2.1.33905"/>
</dbReference>
<dbReference type="OrthoDB" id="5989148at2759"/>
<feature type="transmembrane region" description="Helical" evidence="1">
    <location>
        <begin position="945"/>
        <end position="961"/>
    </location>
</feature>
<name>A0A1X7V0Y9_AMPQE</name>
<keyword evidence="1" id="KW-0812">Transmembrane</keyword>
<dbReference type="InParanoid" id="A0A1X7V0Y9"/>
<proteinExistence type="predicted"/>
<feature type="transmembrane region" description="Helical" evidence="1">
    <location>
        <begin position="1110"/>
        <end position="1129"/>
    </location>
</feature>
<feature type="transmembrane region" description="Helical" evidence="1">
    <location>
        <begin position="999"/>
        <end position="1024"/>
    </location>
</feature>
<dbReference type="InterPro" id="IPR006626">
    <property type="entry name" value="PbH1"/>
</dbReference>
<feature type="transmembrane region" description="Helical" evidence="1">
    <location>
        <begin position="918"/>
        <end position="939"/>
    </location>
</feature>
<keyword evidence="1" id="KW-0472">Membrane</keyword>
<protein>
    <submittedName>
        <fullName evidence="2">Uncharacterized protein</fullName>
    </submittedName>
</protein>
<reference evidence="2" key="1">
    <citation type="submission" date="2017-05" db="UniProtKB">
        <authorList>
            <consortium name="EnsemblMetazoa"/>
        </authorList>
    </citation>
    <scope>IDENTIFICATION</scope>
</reference>
<feature type="transmembrane region" description="Helical" evidence="1">
    <location>
        <begin position="1135"/>
        <end position="1158"/>
    </location>
</feature>
<accession>A0A1X7V0Y9</accession>
<dbReference type="AlphaFoldDB" id="A0A1X7V0Y9"/>
<evidence type="ECO:0000313" key="2">
    <source>
        <dbReference type="EnsemblMetazoa" id="Aqu2.1.33905_001"/>
    </source>
</evidence>
<feature type="transmembrane region" description="Helical" evidence="1">
    <location>
        <begin position="1061"/>
        <end position="1079"/>
    </location>
</feature>
<dbReference type="SUPFAM" id="SSF51126">
    <property type="entry name" value="Pectin lyase-like"/>
    <property type="match status" value="2"/>
</dbReference>
<dbReference type="InterPro" id="IPR011050">
    <property type="entry name" value="Pectin_lyase_fold/virulence"/>
</dbReference>
<evidence type="ECO:0000256" key="1">
    <source>
        <dbReference type="SAM" id="Phobius"/>
    </source>
</evidence>